<name>A0A4Q8AN32_9MICO</name>
<sequence>MQLTAYPLHPVSGGYVTSLALLYDSVAPWAQLWLHRMDLWKVAVSDPFEAEVISRFESCGFIAGSVSESGHWSLGAIDLRPNSSGTVLEISQSLANAGRSPGEIDVLAWNDAEGLLMLCECKSINATHNLQTAATKLSATDAAGWRKKLIKKKEWIEAACGRPVDFTFIALEGISYYMSSEDQDPMILDRERLQHLLADIFTPDGTLRIQEGA</sequence>
<dbReference type="AlphaFoldDB" id="A0A4Q8AN32"/>
<protein>
    <submittedName>
        <fullName evidence="1">Uncharacterized protein</fullName>
    </submittedName>
</protein>
<organism evidence="1 2">
    <name type="scientific">Microterricola gilva</name>
    <dbReference type="NCBI Taxonomy" id="393267"/>
    <lineage>
        <taxon>Bacteria</taxon>
        <taxon>Bacillati</taxon>
        <taxon>Actinomycetota</taxon>
        <taxon>Actinomycetes</taxon>
        <taxon>Micrococcales</taxon>
        <taxon>Microbacteriaceae</taxon>
        <taxon>Microterricola</taxon>
    </lineage>
</organism>
<accession>A0A4Q8AN32</accession>
<comment type="caution">
    <text evidence="1">The sequence shown here is derived from an EMBL/GenBank/DDBJ whole genome shotgun (WGS) entry which is preliminary data.</text>
</comment>
<dbReference type="EMBL" id="SHLC01000001">
    <property type="protein sequence ID" value="RZU65349.1"/>
    <property type="molecule type" value="Genomic_DNA"/>
</dbReference>
<evidence type="ECO:0000313" key="2">
    <source>
        <dbReference type="Proteomes" id="UP000291483"/>
    </source>
</evidence>
<keyword evidence="2" id="KW-1185">Reference proteome</keyword>
<proteinExistence type="predicted"/>
<reference evidence="1 2" key="1">
    <citation type="submission" date="2019-02" db="EMBL/GenBank/DDBJ databases">
        <title>Sequencing the genomes of 1000 actinobacteria strains.</title>
        <authorList>
            <person name="Klenk H.-P."/>
        </authorList>
    </citation>
    <scope>NUCLEOTIDE SEQUENCE [LARGE SCALE GENOMIC DNA]</scope>
    <source>
        <strain evidence="1 2">DSM 18319</strain>
    </source>
</reference>
<evidence type="ECO:0000313" key="1">
    <source>
        <dbReference type="EMBL" id="RZU65349.1"/>
    </source>
</evidence>
<gene>
    <name evidence="1" type="ORF">EV379_1680</name>
</gene>
<dbReference type="Proteomes" id="UP000291483">
    <property type="component" value="Unassembled WGS sequence"/>
</dbReference>